<evidence type="ECO:0000313" key="4">
    <source>
        <dbReference type="Proteomes" id="UP001390339"/>
    </source>
</evidence>
<accession>A0ABR2IFS5</accession>
<comment type="caution">
    <text evidence="3">The sequence shown here is derived from an EMBL/GenBank/DDBJ whole genome shotgun (WGS) entry which is preliminary data.</text>
</comment>
<proteinExistence type="predicted"/>
<dbReference type="Proteomes" id="UP001390339">
    <property type="component" value="Unassembled WGS sequence"/>
</dbReference>
<keyword evidence="2" id="KW-1133">Transmembrane helix</keyword>
<feature type="region of interest" description="Disordered" evidence="1">
    <location>
        <begin position="284"/>
        <end position="318"/>
    </location>
</feature>
<evidence type="ECO:0000256" key="1">
    <source>
        <dbReference type="SAM" id="MobiDB-lite"/>
    </source>
</evidence>
<sequence>MAPLLLDTLRGLAIHNTTNTTTTDGLTLYRRQMFPIPPPFIPPHWHGPSDHSGSPSTGPRVGGEFDFTAAASIGLCLYAGICLAAACQVTNRWNSHKHPHPPFWVWMLQLCGFVVLLFFTLPLLVLHAGLQILVRAFLRWAGVPAAAGSSRSVSTVTRQNDVERQEQVGTNNANSGGNIICRVLVKYIGLHPLRQGTPSWAEQNHAESLRQSQRRSARPERQVNEEIAQLEAELTPLPAYDGAVLPPYGHEPYGTFAASPVSIRQGEMRRDCQGGFVRQSLAGYGDIADQPYTSREMQSPPPSYRSPRRAPGGPLSIC</sequence>
<dbReference type="EMBL" id="JAPCWZ010000005">
    <property type="protein sequence ID" value="KAK8861923.1"/>
    <property type="molecule type" value="Genomic_DNA"/>
</dbReference>
<keyword evidence="2" id="KW-0812">Transmembrane</keyword>
<evidence type="ECO:0000256" key="2">
    <source>
        <dbReference type="SAM" id="Phobius"/>
    </source>
</evidence>
<keyword evidence="2" id="KW-0472">Membrane</keyword>
<organism evidence="3 4">
    <name type="scientific">Apiospora arundinis</name>
    <dbReference type="NCBI Taxonomy" id="335852"/>
    <lineage>
        <taxon>Eukaryota</taxon>
        <taxon>Fungi</taxon>
        <taxon>Dikarya</taxon>
        <taxon>Ascomycota</taxon>
        <taxon>Pezizomycotina</taxon>
        <taxon>Sordariomycetes</taxon>
        <taxon>Xylariomycetidae</taxon>
        <taxon>Amphisphaeriales</taxon>
        <taxon>Apiosporaceae</taxon>
        <taxon>Apiospora</taxon>
    </lineage>
</organism>
<reference evidence="3 4" key="1">
    <citation type="journal article" date="2024" name="IMA Fungus">
        <title>Apiospora arundinis, a panoply of carbohydrate-active enzymes and secondary metabolites.</title>
        <authorList>
            <person name="Sorensen T."/>
            <person name="Petersen C."/>
            <person name="Muurmann A.T."/>
            <person name="Christiansen J.V."/>
            <person name="Brundto M.L."/>
            <person name="Overgaard C.K."/>
            <person name="Boysen A.T."/>
            <person name="Wollenberg R.D."/>
            <person name="Larsen T.O."/>
            <person name="Sorensen J.L."/>
            <person name="Nielsen K.L."/>
            <person name="Sondergaard T.E."/>
        </authorList>
    </citation>
    <scope>NUCLEOTIDE SEQUENCE [LARGE SCALE GENOMIC DNA]</scope>
    <source>
        <strain evidence="3 4">AAU 773</strain>
    </source>
</reference>
<feature type="compositionally biased region" description="Low complexity" evidence="1">
    <location>
        <begin position="309"/>
        <end position="318"/>
    </location>
</feature>
<keyword evidence="4" id="KW-1185">Reference proteome</keyword>
<feature type="transmembrane region" description="Helical" evidence="2">
    <location>
        <begin position="67"/>
        <end position="86"/>
    </location>
</feature>
<protein>
    <submittedName>
        <fullName evidence="3">Uncharacterized protein</fullName>
    </submittedName>
</protein>
<evidence type="ECO:0000313" key="3">
    <source>
        <dbReference type="EMBL" id="KAK8861923.1"/>
    </source>
</evidence>
<gene>
    <name evidence="3" type="ORF">PGQ11_008158</name>
</gene>
<feature type="region of interest" description="Disordered" evidence="1">
    <location>
        <begin position="199"/>
        <end position="223"/>
    </location>
</feature>
<feature type="transmembrane region" description="Helical" evidence="2">
    <location>
        <begin position="106"/>
        <end position="130"/>
    </location>
</feature>
<name>A0ABR2IFS5_9PEZI</name>